<dbReference type="KEGG" id="azz:DEW08_03800"/>
<dbReference type="OrthoDB" id="7305014at2"/>
<dbReference type="Proteomes" id="UP000245629">
    <property type="component" value="Chromosome 1"/>
</dbReference>
<name>A0A2S2CLV3_9PROT</name>
<sequence length="134" mass="15358">MKYEEDFPAAARRHLHDGKLLAEHNRLDNAGYHFGLAAECALKAAMRSINIPTKEFMVGEKDAYYIHFPKLKNIALKHTGRISKQVSESLGKSSFMQYWEIKMRYSKKVVEGKQCEAWANQAEEFVKSCFVVGL</sequence>
<proteinExistence type="predicted"/>
<evidence type="ECO:0000313" key="2">
    <source>
        <dbReference type="Proteomes" id="UP000245629"/>
    </source>
</evidence>
<organism evidence="1 2">
    <name type="scientific">Azospirillum thermophilum</name>
    <dbReference type="NCBI Taxonomy" id="2202148"/>
    <lineage>
        <taxon>Bacteria</taxon>
        <taxon>Pseudomonadati</taxon>
        <taxon>Pseudomonadota</taxon>
        <taxon>Alphaproteobacteria</taxon>
        <taxon>Rhodospirillales</taxon>
        <taxon>Azospirillaceae</taxon>
        <taxon>Azospirillum</taxon>
    </lineage>
</organism>
<gene>
    <name evidence="1" type="ORF">DEW08_03800</name>
</gene>
<dbReference type="EMBL" id="CP029352">
    <property type="protein sequence ID" value="AWK85409.1"/>
    <property type="molecule type" value="Genomic_DNA"/>
</dbReference>
<dbReference type="Gene3D" id="1.20.120.330">
    <property type="entry name" value="Nucleotidyltransferases domain 2"/>
    <property type="match status" value="1"/>
</dbReference>
<protein>
    <submittedName>
        <fullName evidence="1">Uncharacterized protein</fullName>
    </submittedName>
</protein>
<keyword evidence="2" id="KW-1185">Reference proteome</keyword>
<dbReference type="AlphaFoldDB" id="A0A2S2CLV3"/>
<evidence type="ECO:0000313" key="1">
    <source>
        <dbReference type="EMBL" id="AWK85409.1"/>
    </source>
</evidence>
<dbReference type="RefSeq" id="WP_109324597.1">
    <property type="nucleotide sequence ID" value="NZ_CP029352.1"/>
</dbReference>
<reference evidence="2" key="1">
    <citation type="submission" date="2018-05" db="EMBL/GenBank/DDBJ databases">
        <title>Azospirillum thermophila sp. nov., a novel isolated from hot spring.</title>
        <authorList>
            <person name="Zhao Z."/>
        </authorList>
    </citation>
    <scope>NUCLEOTIDE SEQUENCE [LARGE SCALE GENOMIC DNA]</scope>
    <source>
        <strain evidence="2">CFH 70021</strain>
    </source>
</reference>
<accession>A0A2S2CLV3</accession>